<reference evidence="2" key="1">
    <citation type="submission" date="2018-02" db="EMBL/GenBank/DDBJ databases">
        <authorList>
            <person name="Moore K."/>
            <person name="Momper L."/>
        </authorList>
    </citation>
    <scope>NUCLEOTIDE SEQUENCE [LARGE SCALE GENOMIC DNA]</scope>
    <source>
        <strain evidence="2">ULC18</strain>
    </source>
</reference>
<accession>A0A2T1E5F7</accession>
<dbReference type="InterPro" id="IPR037205">
    <property type="entry name" value="ChaB_sf"/>
</dbReference>
<organism evidence="1 2">
    <name type="scientific">Stenomitos frigidus ULC18</name>
    <dbReference type="NCBI Taxonomy" id="2107698"/>
    <lineage>
        <taxon>Bacteria</taxon>
        <taxon>Bacillati</taxon>
        <taxon>Cyanobacteriota</taxon>
        <taxon>Cyanophyceae</taxon>
        <taxon>Leptolyngbyales</taxon>
        <taxon>Leptolyngbyaceae</taxon>
        <taxon>Stenomitos</taxon>
    </lineage>
</organism>
<name>A0A2T1E5F7_9CYAN</name>
<keyword evidence="2" id="KW-1185">Reference proteome</keyword>
<evidence type="ECO:0000313" key="1">
    <source>
        <dbReference type="EMBL" id="PSB27884.1"/>
    </source>
</evidence>
<dbReference type="Pfam" id="PF06150">
    <property type="entry name" value="ChaB"/>
    <property type="match status" value="1"/>
</dbReference>
<sequence length="63" mass="7272">MSYLTNQDLPIDVRDRLSETSQSLYRVAFNSAIQWYGEESKAHKTAWNAVRNQMFSLNSAMLS</sequence>
<dbReference type="Gene3D" id="1.10.1740.70">
    <property type="entry name" value="ChaB"/>
    <property type="match status" value="1"/>
</dbReference>
<reference evidence="1 2" key="2">
    <citation type="submission" date="2018-03" db="EMBL/GenBank/DDBJ databases">
        <title>The ancient ancestry and fast evolution of plastids.</title>
        <authorList>
            <person name="Moore K.R."/>
            <person name="Magnabosco C."/>
            <person name="Momper L."/>
            <person name="Gold D.A."/>
            <person name="Bosak T."/>
            <person name="Fournier G.P."/>
        </authorList>
    </citation>
    <scope>NUCLEOTIDE SEQUENCE [LARGE SCALE GENOMIC DNA]</scope>
    <source>
        <strain evidence="1 2">ULC18</strain>
    </source>
</reference>
<proteinExistence type="predicted"/>
<evidence type="ECO:0000313" key="2">
    <source>
        <dbReference type="Proteomes" id="UP000239576"/>
    </source>
</evidence>
<dbReference type="SUPFAM" id="SSF140376">
    <property type="entry name" value="ChaB-like"/>
    <property type="match status" value="1"/>
</dbReference>
<dbReference type="AlphaFoldDB" id="A0A2T1E5F7"/>
<gene>
    <name evidence="1" type="ORF">C7B82_16045</name>
</gene>
<protein>
    <submittedName>
        <fullName evidence="1">Cation transport regulator ChaB</fullName>
    </submittedName>
</protein>
<dbReference type="InterPro" id="IPR009317">
    <property type="entry name" value="ChaB"/>
</dbReference>
<dbReference type="Proteomes" id="UP000239576">
    <property type="component" value="Unassembled WGS sequence"/>
</dbReference>
<dbReference type="OrthoDB" id="532193at2"/>
<dbReference type="EMBL" id="PVWK01000084">
    <property type="protein sequence ID" value="PSB27884.1"/>
    <property type="molecule type" value="Genomic_DNA"/>
</dbReference>
<comment type="caution">
    <text evidence="1">The sequence shown here is derived from an EMBL/GenBank/DDBJ whole genome shotgun (WGS) entry which is preliminary data.</text>
</comment>